<comment type="caution">
    <text evidence="3">The sequence shown here is derived from an EMBL/GenBank/DDBJ whole genome shotgun (WGS) entry which is preliminary data.</text>
</comment>
<dbReference type="AlphaFoldDB" id="A0AAW1CY60"/>
<dbReference type="CDD" id="cd17682">
    <property type="entry name" value="RUN_RUFY4_like"/>
    <property type="match status" value="1"/>
</dbReference>
<dbReference type="EMBL" id="JAPXFL010000008">
    <property type="protein sequence ID" value="KAK9502480.1"/>
    <property type="molecule type" value="Genomic_DNA"/>
</dbReference>
<accession>A0AAW1CY60</accession>
<evidence type="ECO:0008006" key="5">
    <source>
        <dbReference type="Google" id="ProtNLM"/>
    </source>
</evidence>
<dbReference type="Pfam" id="PF02759">
    <property type="entry name" value="RUN"/>
    <property type="match status" value="1"/>
</dbReference>
<dbReference type="SMART" id="SM00228">
    <property type="entry name" value="PDZ"/>
    <property type="match status" value="1"/>
</dbReference>
<reference evidence="3 4" key="1">
    <citation type="submission" date="2022-12" db="EMBL/GenBank/DDBJ databases">
        <title>Chromosome-level genome assembly of true bugs.</title>
        <authorList>
            <person name="Ma L."/>
            <person name="Li H."/>
        </authorList>
    </citation>
    <scope>NUCLEOTIDE SEQUENCE [LARGE SCALE GENOMIC DNA]</scope>
    <source>
        <strain evidence="3">Lab_2022b</strain>
    </source>
</reference>
<evidence type="ECO:0000313" key="4">
    <source>
        <dbReference type="Proteomes" id="UP001461498"/>
    </source>
</evidence>
<dbReference type="PROSITE" id="PS50826">
    <property type="entry name" value="RUN"/>
    <property type="match status" value="1"/>
</dbReference>
<dbReference type="InterPro" id="IPR004012">
    <property type="entry name" value="Run_dom"/>
</dbReference>
<proteinExistence type="predicted"/>
<dbReference type="Gene3D" id="2.30.29.30">
    <property type="entry name" value="Pleckstrin-homology domain (PH domain)/Phosphotyrosine-binding domain (PTB)"/>
    <property type="match status" value="1"/>
</dbReference>
<dbReference type="InterPro" id="IPR001478">
    <property type="entry name" value="PDZ"/>
</dbReference>
<dbReference type="InterPro" id="IPR037213">
    <property type="entry name" value="Run_dom_sf"/>
</dbReference>
<dbReference type="SUPFAM" id="SSF50156">
    <property type="entry name" value="PDZ domain-like"/>
    <property type="match status" value="1"/>
</dbReference>
<evidence type="ECO:0000259" key="2">
    <source>
        <dbReference type="PROSITE" id="PS50826"/>
    </source>
</evidence>
<dbReference type="InterPro" id="IPR036034">
    <property type="entry name" value="PDZ_sf"/>
</dbReference>
<dbReference type="InterPro" id="IPR006020">
    <property type="entry name" value="PTB/PI_dom"/>
</dbReference>
<dbReference type="InterPro" id="IPR011993">
    <property type="entry name" value="PH-like_dom_sf"/>
</dbReference>
<dbReference type="Gene3D" id="1.20.58.900">
    <property type="match status" value="1"/>
</dbReference>
<organism evidence="3 4">
    <name type="scientific">Rhynocoris fuscipes</name>
    <dbReference type="NCBI Taxonomy" id="488301"/>
    <lineage>
        <taxon>Eukaryota</taxon>
        <taxon>Metazoa</taxon>
        <taxon>Ecdysozoa</taxon>
        <taxon>Arthropoda</taxon>
        <taxon>Hexapoda</taxon>
        <taxon>Insecta</taxon>
        <taxon>Pterygota</taxon>
        <taxon>Neoptera</taxon>
        <taxon>Paraneoptera</taxon>
        <taxon>Hemiptera</taxon>
        <taxon>Heteroptera</taxon>
        <taxon>Panheteroptera</taxon>
        <taxon>Cimicomorpha</taxon>
        <taxon>Reduviidae</taxon>
        <taxon>Harpactorinae</taxon>
        <taxon>Harpactorini</taxon>
        <taxon>Rhynocoris</taxon>
    </lineage>
</organism>
<feature type="domain" description="RUN" evidence="2">
    <location>
        <begin position="27"/>
        <end position="165"/>
    </location>
</feature>
<dbReference type="SUPFAM" id="SSF50729">
    <property type="entry name" value="PH domain-like"/>
    <property type="match status" value="1"/>
</dbReference>
<dbReference type="PANTHER" id="PTHR46753">
    <property type="entry name" value="FYVE AND COILED-COIL DOMAIN-CONTAINING PROTEIN 1"/>
    <property type="match status" value="1"/>
</dbReference>
<dbReference type="PANTHER" id="PTHR46753:SF3">
    <property type="entry name" value="PDZ DOMAIN-CONTAINING PROTEIN"/>
    <property type="match status" value="1"/>
</dbReference>
<evidence type="ECO:0000259" key="1">
    <source>
        <dbReference type="PROSITE" id="PS50106"/>
    </source>
</evidence>
<dbReference type="Pfam" id="PF00640">
    <property type="entry name" value="PID"/>
    <property type="match status" value="1"/>
</dbReference>
<dbReference type="Gene3D" id="2.30.42.10">
    <property type="match status" value="1"/>
</dbReference>
<dbReference type="PROSITE" id="PS50106">
    <property type="entry name" value="PDZ"/>
    <property type="match status" value="1"/>
</dbReference>
<feature type="domain" description="PDZ" evidence="1">
    <location>
        <begin position="177"/>
        <end position="245"/>
    </location>
</feature>
<gene>
    <name evidence="3" type="ORF">O3M35_011254</name>
</gene>
<evidence type="ECO:0000313" key="3">
    <source>
        <dbReference type="EMBL" id="KAK9502480.1"/>
    </source>
</evidence>
<dbReference type="SUPFAM" id="SSF140741">
    <property type="entry name" value="RUN domain-like"/>
    <property type="match status" value="1"/>
</dbReference>
<sequence>MSVSDPLIKELKVYTTKLLINSPKPITDSDDNILSFCECIEKILYQGIVVQKNVIGLLRTPECWSWLEQLGNEKLGCPYSYISCVEKVKRCDKVTTLCGKVRLLIRNALVRRCIHVPIQILTHSAHRNSIYSPSSIIGDEILSQLLLSVLLLVSKLEFKLDIDNALFLDTTWHLPKAISLQLVPCTTLGLSIMFVSGKALIINVMQDSVASESGDIMIGDILDTLNGVVLCDSMQGSLVNILRRAAGQPITLYIIKGVLNGEIYPPILPLLSQASVDPISVLLQYKKASEANLIDDPDSKITFIGTIDTGEKNDVKQIFIAINLILKSKCSENIDVFIDCHDLGIKVIDKNTKKVMMEHAYMEISSCGCSTNSPYYFAYIAGEKTLDCNKEQILIGFESPERTEFQSNGCYINYSDGSYCKCKQFKCFIFHCKNRVQIDTLLKTIGQGFRRTLYTV</sequence>
<keyword evidence="4" id="KW-1185">Reference proteome</keyword>
<dbReference type="Proteomes" id="UP001461498">
    <property type="component" value="Unassembled WGS sequence"/>
</dbReference>
<protein>
    <recommendedName>
        <fullName evidence="5">PDZ domain-containing protein</fullName>
    </recommendedName>
</protein>
<name>A0AAW1CY60_9HEMI</name>